<dbReference type="RefSeq" id="WP_104849446.1">
    <property type="nucleotide sequence ID" value="NZ_PKOZ01000005.1"/>
</dbReference>
<dbReference type="Proteomes" id="UP000239663">
    <property type="component" value="Unassembled WGS sequence"/>
</dbReference>
<keyword evidence="2" id="KW-1185">Reference proteome</keyword>
<name>A0A2S7MZL7_9BACI</name>
<evidence type="ECO:0000313" key="2">
    <source>
        <dbReference type="Proteomes" id="UP000239663"/>
    </source>
</evidence>
<dbReference type="AlphaFoldDB" id="A0A2S7MZL7"/>
<organism evidence="1 2">
    <name type="scientific">Pradoshia eiseniae</name>
    <dbReference type="NCBI Taxonomy" id="2064768"/>
    <lineage>
        <taxon>Bacteria</taxon>
        <taxon>Bacillati</taxon>
        <taxon>Bacillota</taxon>
        <taxon>Bacilli</taxon>
        <taxon>Bacillales</taxon>
        <taxon>Bacillaceae</taxon>
        <taxon>Pradoshia</taxon>
    </lineage>
</organism>
<protein>
    <submittedName>
        <fullName evidence="1">Spore coat protein YutH</fullName>
    </submittedName>
</protein>
<dbReference type="EMBL" id="PKOZ01000005">
    <property type="protein sequence ID" value="PQD95187.1"/>
    <property type="molecule type" value="Genomic_DNA"/>
</dbReference>
<evidence type="ECO:0000313" key="1">
    <source>
        <dbReference type="EMBL" id="PQD95187.1"/>
    </source>
</evidence>
<dbReference type="GO" id="GO:0042601">
    <property type="term" value="C:endospore-forming forespore"/>
    <property type="evidence" value="ECO:0007669"/>
    <property type="project" value="TreeGrafter"/>
</dbReference>
<dbReference type="InterPro" id="IPR014254">
    <property type="entry name" value="Spore_coat_YutH"/>
</dbReference>
<proteinExistence type="predicted"/>
<keyword evidence="1" id="KW-0167">Capsid protein</keyword>
<sequence>MNRDSIYTNYGLTVENETTVGSVKLFKSGMQSYICYAAQGDEREIDEQYYMAHHLYEQGEPGIWLPIMNREESILTRESDQPYIVCMQGSVLPAIYETGKALAVFHYRGRTIQTRMEQSSRMGKWKQMWETRIDQLEKVWRDKLLSKPQNDFEKLFIDSYPYYAGLTENAIQYLVDTELDDDPEQIDGGTVCHTRFTPQTWGSQTIGKVPKDWVFDHGARDIAEYVRMHFLEQPNTYHQGVVNFLRQYQTVSPFSTFSAKMTYARLLLPIHYFETIETYYYIRSEGEKAMLEDRLNQYAKQSSLYERLLHDFYEMAGIPRGNSRMTVPEWIQTKRKTI</sequence>
<reference evidence="1 2" key="1">
    <citation type="submission" date="2017-12" db="EMBL/GenBank/DDBJ databases">
        <title>Taxonomic description and draft genome of Pradoshia cofamensis Gen. nov., sp. nov., a thermotolerant bacillale isolated from anterior gut of earthworm Eisenia fetida.</title>
        <authorList>
            <person name="Saha T."/>
            <person name="Chakraborty R."/>
        </authorList>
    </citation>
    <scope>NUCLEOTIDE SEQUENCE [LARGE SCALE GENOMIC DNA]</scope>
    <source>
        <strain evidence="1 2">EAG3</strain>
    </source>
</reference>
<accession>A0A2S7MZL7</accession>
<dbReference type="InterPro" id="IPR011009">
    <property type="entry name" value="Kinase-like_dom_sf"/>
</dbReference>
<dbReference type="Gene3D" id="3.90.1200.10">
    <property type="match status" value="1"/>
</dbReference>
<comment type="caution">
    <text evidence="1">The sequence shown here is derived from an EMBL/GenBank/DDBJ whole genome shotgun (WGS) entry which is preliminary data.</text>
</comment>
<dbReference type="NCBIfam" id="TIGR02905">
    <property type="entry name" value="spore_yutH"/>
    <property type="match status" value="1"/>
</dbReference>
<dbReference type="PANTHER" id="PTHR39179">
    <property type="entry name" value="SPORE COAT PROTEIN I"/>
    <property type="match status" value="1"/>
</dbReference>
<dbReference type="PANTHER" id="PTHR39179:SF2">
    <property type="entry name" value="ENDOSPORE COAT-ASSOCIATED PROTEIN YUTH"/>
    <property type="match status" value="1"/>
</dbReference>
<gene>
    <name evidence="1" type="primary">yutH</name>
    <name evidence="1" type="ORF">CYL18_10405</name>
</gene>
<dbReference type="SUPFAM" id="SSF56112">
    <property type="entry name" value="Protein kinase-like (PK-like)"/>
    <property type="match status" value="1"/>
</dbReference>
<keyword evidence="1" id="KW-0946">Virion</keyword>
<dbReference type="OrthoDB" id="2986702at2"/>
<dbReference type="InterPro" id="IPR047175">
    <property type="entry name" value="CotS-like"/>
</dbReference>